<dbReference type="Proteomes" id="UP000235786">
    <property type="component" value="Unassembled WGS sequence"/>
</dbReference>
<evidence type="ECO:0000256" key="1">
    <source>
        <dbReference type="SAM" id="Phobius"/>
    </source>
</evidence>
<keyword evidence="1" id="KW-0472">Membrane</keyword>
<protein>
    <recommendedName>
        <fullName evidence="5">Mid2 domain-containing protein</fullName>
    </recommendedName>
</protein>
<name>A0A2J6QZ70_HYAVF</name>
<evidence type="ECO:0000256" key="2">
    <source>
        <dbReference type="SAM" id="SignalP"/>
    </source>
</evidence>
<keyword evidence="2" id="KW-0732">Signal</keyword>
<sequence>MRSFLTSVVSLFTFTFVSQLSSVEAFAQCYYPDGSIPTDWIWEPCTGAQYSSCCVPSEGDICQPDGLCYYPQDDLTYRGTCTDRTWQDPSCNADICVNGFETTWNWAIQCDNPNGSDTWACGTVDPDGTHEPPDNITCPSPDSAQTAFVTTQTTTSVGLYTPPPTVNTKIYSVYTSQYTATLTADELSTTLTTTYASTFTSKIDAVAATSGTNIPIAISTNTSSSDGKGGVTLSIGALVGIIILVIVLLTLGLGTAVIIRNKRLKKKEDAIRLNSAVEQPPPNGPVGRDQVYPYEVAANEVHGGKYGDYSGAKVEAYEIGDQGVYGGGGEKGEVRSPAPAYSVAAMPVELDGSPGVYASSRGEGRPYGRY</sequence>
<evidence type="ECO:0008006" key="5">
    <source>
        <dbReference type="Google" id="ProtNLM"/>
    </source>
</evidence>
<dbReference type="OrthoDB" id="5215637at2759"/>
<dbReference type="STRING" id="1149755.A0A2J6QZ70"/>
<dbReference type="CDD" id="cd12087">
    <property type="entry name" value="TM_EGFR-like"/>
    <property type="match status" value="1"/>
</dbReference>
<reference evidence="3 4" key="1">
    <citation type="submission" date="2016-04" db="EMBL/GenBank/DDBJ databases">
        <title>A degradative enzymes factory behind the ericoid mycorrhizal symbiosis.</title>
        <authorList>
            <consortium name="DOE Joint Genome Institute"/>
            <person name="Martino E."/>
            <person name="Morin E."/>
            <person name="Grelet G."/>
            <person name="Kuo A."/>
            <person name="Kohler A."/>
            <person name="Daghino S."/>
            <person name="Barry K."/>
            <person name="Choi C."/>
            <person name="Cichocki N."/>
            <person name="Clum A."/>
            <person name="Copeland A."/>
            <person name="Hainaut M."/>
            <person name="Haridas S."/>
            <person name="Labutti K."/>
            <person name="Lindquist E."/>
            <person name="Lipzen A."/>
            <person name="Khouja H.-R."/>
            <person name="Murat C."/>
            <person name="Ohm R."/>
            <person name="Olson A."/>
            <person name="Spatafora J."/>
            <person name="Veneault-Fourrey C."/>
            <person name="Henrissat B."/>
            <person name="Grigoriev I."/>
            <person name="Martin F."/>
            <person name="Perotto S."/>
        </authorList>
    </citation>
    <scope>NUCLEOTIDE SEQUENCE [LARGE SCALE GENOMIC DNA]</scope>
    <source>
        <strain evidence="3 4">F</strain>
    </source>
</reference>
<keyword evidence="1" id="KW-1133">Transmembrane helix</keyword>
<feature type="signal peptide" evidence="2">
    <location>
        <begin position="1"/>
        <end position="19"/>
    </location>
</feature>
<feature type="chain" id="PRO_5014392769" description="Mid2 domain-containing protein" evidence="2">
    <location>
        <begin position="20"/>
        <end position="370"/>
    </location>
</feature>
<dbReference type="EMBL" id="KZ613962">
    <property type="protein sequence ID" value="PMD31562.1"/>
    <property type="molecule type" value="Genomic_DNA"/>
</dbReference>
<dbReference type="AlphaFoldDB" id="A0A2J6QZ70"/>
<accession>A0A2J6QZ70</accession>
<gene>
    <name evidence="3" type="ORF">L207DRAFT_640821</name>
</gene>
<proteinExistence type="predicted"/>
<feature type="transmembrane region" description="Helical" evidence="1">
    <location>
        <begin position="233"/>
        <end position="259"/>
    </location>
</feature>
<organism evidence="3 4">
    <name type="scientific">Hyaloscypha variabilis (strain UAMH 11265 / GT02V1 / F)</name>
    <name type="common">Meliniomyces variabilis</name>
    <dbReference type="NCBI Taxonomy" id="1149755"/>
    <lineage>
        <taxon>Eukaryota</taxon>
        <taxon>Fungi</taxon>
        <taxon>Dikarya</taxon>
        <taxon>Ascomycota</taxon>
        <taxon>Pezizomycotina</taxon>
        <taxon>Leotiomycetes</taxon>
        <taxon>Helotiales</taxon>
        <taxon>Hyaloscyphaceae</taxon>
        <taxon>Hyaloscypha</taxon>
        <taxon>Hyaloscypha variabilis</taxon>
    </lineage>
</organism>
<evidence type="ECO:0000313" key="3">
    <source>
        <dbReference type="EMBL" id="PMD31562.1"/>
    </source>
</evidence>
<keyword evidence="1" id="KW-0812">Transmembrane</keyword>
<evidence type="ECO:0000313" key="4">
    <source>
        <dbReference type="Proteomes" id="UP000235786"/>
    </source>
</evidence>
<keyword evidence="4" id="KW-1185">Reference proteome</keyword>